<dbReference type="EMBL" id="CP015108">
    <property type="protein sequence ID" value="ARF14024.1"/>
    <property type="molecule type" value="Genomic_DNA"/>
</dbReference>
<evidence type="ECO:0000256" key="1">
    <source>
        <dbReference type="ARBA" id="ARBA00023239"/>
    </source>
</evidence>
<dbReference type="Gene3D" id="2.30.130.110">
    <property type="match status" value="1"/>
</dbReference>
<evidence type="ECO:0000259" key="2">
    <source>
        <dbReference type="SMART" id="SM00858"/>
    </source>
</evidence>
<gene>
    <name evidence="3" type="ORF">SporoS204_07620</name>
</gene>
<dbReference type="Pfam" id="PF08666">
    <property type="entry name" value="SAF"/>
    <property type="match status" value="1"/>
</dbReference>
<evidence type="ECO:0000313" key="4">
    <source>
        <dbReference type="Proteomes" id="UP000192486"/>
    </source>
</evidence>
<keyword evidence="1" id="KW-0456">Lyase</keyword>
<accession>A0ABM6JUN0</accession>
<reference evidence="3 4" key="1">
    <citation type="submission" date="2016-04" db="EMBL/GenBank/DDBJ databases">
        <title>Comparative Genomics and Epigenetics of Sporosarcina ureae.</title>
        <authorList>
            <person name="Oliver A.S."/>
            <person name="Cooper K.K."/>
        </authorList>
    </citation>
    <scope>NUCLEOTIDE SEQUENCE [LARGE SCALE GENOMIC DNA]</scope>
    <source>
        <strain evidence="3 4">S204</strain>
    </source>
</reference>
<dbReference type="InterPro" id="IPR044144">
    <property type="entry name" value="SAF_UxaA/GarD"/>
</dbReference>
<evidence type="ECO:0000313" key="3">
    <source>
        <dbReference type="EMBL" id="ARF14024.1"/>
    </source>
</evidence>
<dbReference type="SMART" id="SM00858">
    <property type="entry name" value="SAF"/>
    <property type="match status" value="1"/>
</dbReference>
<dbReference type="Proteomes" id="UP000192486">
    <property type="component" value="Chromosome"/>
</dbReference>
<sequence length="104" mass="11711">MEVSYNALKLDPKDNVAVALQRIREGEVVLISNFESNLVALEEIPYGHKISLHVINENEEIKKYGECIGKATNEIPTASHVHVHNVRGLNENERLEIINHVMGD</sequence>
<dbReference type="PANTHER" id="PTHR30536">
    <property type="entry name" value="ALTRONATE/GALACTARATE DEHYDRATASE"/>
    <property type="match status" value="1"/>
</dbReference>
<dbReference type="CDD" id="cd11613">
    <property type="entry name" value="SAF_AH_GD"/>
    <property type="match status" value="1"/>
</dbReference>
<dbReference type="InterPro" id="IPR013974">
    <property type="entry name" value="SAF"/>
</dbReference>
<feature type="domain" description="SAF" evidence="2">
    <location>
        <begin position="14"/>
        <end position="87"/>
    </location>
</feature>
<keyword evidence="4" id="KW-1185">Reference proteome</keyword>
<organism evidence="3 4">
    <name type="scientific">Sporosarcina ureae</name>
    <dbReference type="NCBI Taxonomy" id="1571"/>
    <lineage>
        <taxon>Bacteria</taxon>
        <taxon>Bacillati</taxon>
        <taxon>Bacillota</taxon>
        <taxon>Bacilli</taxon>
        <taxon>Bacillales</taxon>
        <taxon>Caryophanaceae</taxon>
        <taxon>Sporosarcina</taxon>
    </lineage>
</organism>
<protein>
    <recommendedName>
        <fullName evidence="2">SAF domain-containing protein</fullName>
    </recommendedName>
</protein>
<dbReference type="RefSeq" id="WP_029054793.1">
    <property type="nucleotide sequence ID" value="NZ_CP015108.1"/>
</dbReference>
<dbReference type="PANTHER" id="PTHR30536:SF5">
    <property type="entry name" value="ALTRONATE DEHYDRATASE"/>
    <property type="match status" value="1"/>
</dbReference>
<dbReference type="InterPro" id="IPR052172">
    <property type="entry name" value="UxaA_altronate/galactarate_dh"/>
</dbReference>
<name>A0ABM6JUN0_SPOUR</name>
<proteinExistence type="predicted"/>